<dbReference type="GO" id="GO:0008310">
    <property type="term" value="F:single-stranded DNA 3'-5' DNA exonuclease activity"/>
    <property type="evidence" value="ECO:0007669"/>
    <property type="project" value="UniProtKB-EC"/>
</dbReference>
<evidence type="ECO:0000259" key="17">
    <source>
        <dbReference type="PROSITE" id="PS51785"/>
    </source>
</evidence>
<evidence type="ECO:0000256" key="11">
    <source>
        <dbReference type="ARBA" id="ARBA00023204"/>
    </source>
</evidence>
<dbReference type="EC" id="3.1.11.1" evidence="2"/>
<dbReference type="SMART" id="SM00479">
    <property type="entry name" value="EXOIII"/>
    <property type="match status" value="1"/>
</dbReference>
<evidence type="ECO:0000256" key="1">
    <source>
        <dbReference type="ARBA" id="ARBA00000563"/>
    </source>
</evidence>
<dbReference type="Pfam" id="PF00929">
    <property type="entry name" value="RNase_T"/>
    <property type="match status" value="1"/>
</dbReference>
<feature type="domain" description="ExoI SH3-like" evidence="16">
    <location>
        <begin position="203"/>
        <end position="357"/>
    </location>
</feature>
<dbReference type="InterPro" id="IPR036397">
    <property type="entry name" value="RNaseH_sf"/>
</dbReference>
<protein>
    <recommendedName>
        <fullName evidence="3">Exodeoxyribonuclease I</fullName>
        <ecNumber evidence="2">3.1.11.1</ecNumber>
    </recommendedName>
    <alternativeName>
        <fullName evidence="12">DNA deoxyribophosphodiesterase</fullName>
    </alternativeName>
</protein>
<feature type="binding site" evidence="14">
    <location>
        <position position="166"/>
    </location>
    <ligand>
        <name>substrate</name>
    </ligand>
</feature>
<keyword evidence="11" id="KW-0234">DNA repair</keyword>
<dbReference type="RefSeq" id="WP_090412366.1">
    <property type="nucleotide sequence ID" value="NZ_FNOY01000010.1"/>
</dbReference>
<evidence type="ECO:0000256" key="2">
    <source>
        <dbReference type="ARBA" id="ARBA00012108"/>
    </source>
</evidence>
<reference evidence="18 19" key="1">
    <citation type="submission" date="2016-10" db="EMBL/GenBank/DDBJ databases">
        <authorList>
            <person name="de Groot N.N."/>
        </authorList>
    </citation>
    <scope>NUCLEOTIDE SEQUENCE [LARGE SCALE GENOMIC DNA]</scope>
    <source>
        <strain evidence="18 19">Nm1</strain>
    </source>
</reference>
<dbReference type="Proteomes" id="UP000198640">
    <property type="component" value="Unassembled WGS sequence"/>
</dbReference>
<evidence type="ECO:0000256" key="13">
    <source>
        <dbReference type="ARBA" id="ARBA00046792"/>
    </source>
</evidence>
<evidence type="ECO:0000259" key="16">
    <source>
        <dbReference type="PROSITE" id="PS51784"/>
    </source>
</evidence>
<dbReference type="Gene3D" id="1.20.1280.70">
    <property type="entry name" value="Exonuclease ExoI, domain 3"/>
    <property type="match status" value="1"/>
</dbReference>
<feature type="binding site" evidence="15">
    <location>
        <position position="187"/>
    </location>
    <ligand>
        <name>Mg(2+)</name>
        <dbReference type="ChEBI" id="CHEBI:18420"/>
        <label>2</label>
    </ligand>
</feature>
<evidence type="ECO:0000256" key="6">
    <source>
        <dbReference type="ARBA" id="ARBA00022763"/>
    </source>
</evidence>
<feature type="binding site" evidence="15">
    <location>
        <position position="18"/>
    </location>
    <ligand>
        <name>Mg(2+)</name>
        <dbReference type="ChEBI" id="CHEBI:18420"/>
        <label>2</label>
    </ligand>
</feature>
<dbReference type="AlphaFoldDB" id="A0A1H3F3B8"/>
<keyword evidence="6" id="KW-0227">DNA damage</keyword>
<evidence type="ECO:0000256" key="15">
    <source>
        <dbReference type="PIRSR" id="PIRSR000977-2"/>
    </source>
</evidence>
<dbReference type="Gene3D" id="1.10.287.1240">
    <property type="match status" value="1"/>
</dbReference>
<dbReference type="PROSITE" id="PS51784">
    <property type="entry name" value="EXOI_SH3"/>
    <property type="match status" value="1"/>
</dbReference>
<evidence type="ECO:0000313" key="18">
    <source>
        <dbReference type="EMBL" id="SDX85476.1"/>
    </source>
</evidence>
<dbReference type="FunFam" id="3.30.420.10:FF:000033">
    <property type="entry name" value="Exodeoxyribonuclease I"/>
    <property type="match status" value="1"/>
</dbReference>
<comment type="cofactor">
    <cofactor evidence="15">
        <name>Mg(2+)</name>
        <dbReference type="ChEBI" id="CHEBI:18420"/>
    </cofactor>
    <text evidence="15">Binds 2 Mg(2+) ions per monomer.</text>
</comment>
<comment type="subunit">
    <text evidence="13">Monomer. Interacts with ssb (via C-terminus); this interaction stimulates the exonuclease activity by recruiting the enzyme to its substrate.</text>
</comment>
<evidence type="ECO:0000256" key="12">
    <source>
        <dbReference type="ARBA" id="ARBA00031220"/>
    </source>
</evidence>
<dbReference type="InterPro" id="IPR023607">
    <property type="entry name" value="Exodeoxyribonuclease_I"/>
</dbReference>
<comment type="catalytic activity">
    <reaction evidence="1">
        <text>Exonucleolytic cleavage in the 3'- to 5'-direction to yield nucleoside 5'-phosphates.</text>
        <dbReference type="EC" id="3.1.11.1"/>
    </reaction>
</comment>
<dbReference type="Pfam" id="PF08411">
    <property type="entry name" value="ExoI_SH3"/>
    <property type="match status" value="1"/>
</dbReference>
<dbReference type="GO" id="GO:0006281">
    <property type="term" value="P:DNA repair"/>
    <property type="evidence" value="ECO:0007669"/>
    <property type="project" value="UniProtKB-KW"/>
</dbReference>
<dbReference type="Gene3D" id="3.30.1520.20">
    <property type="entry name" value="Exonuclease ExoI, domain 2"/>
    <property type="match status" value="1"/>
</dbReference>
<dbReference type="PIRSF" id="PIRSF000977">
    <property type="entry name" value="Exodeoxyribonuclease_I"/>
    <property type="match status" value="1"/>
</dbReference>
<evidence type="ECO:0000256" key="5">
    <source>
        <dbReference type="ARBA" id="ARBA00022723"/>
    </source>
</evidence>
<dbReference type="EMBL" id="FNOY01000010">
    <property type="protein sequence ID" value="SDX85476.1"/>
    <property type="molecule type" value="Genomic_DNA"/>
</dbReference>
<evidence type="ECO:0000256" key="4">
    <source>
        <dbReference type="ARBA" id="ARBA00022722"/>
    </source>
</evidence>
<dbReference type="InterPro" id="IPR034747">
    <property type="entry name" value="EXOI_SH3"/>
</dbReference>
<dbReference type="CDD" id="cd06138">
    <property type="entry name" value="ExoI_N"/>
    <property type="match status" value="1"/>
</dbReference>
<dbReference type="STRING" id="44576.SAMN05421881_101046"/>
<evidence type="ECO:0000256" key="10">
    <source>
        <dbReference type="ARBA" id="ARBA00023125"/>
    </source>
</evidence>
<dbReference type="NCBIfam" id="NF008746">
    <property type="entry name" value="PRK11779.1"/>
    <property type="match status" value="1"/>
</dbReference>
<dbReference type="InterPro" id="IPR013520">
    <property type="entry name" value="Ribonucl_H"/>
</dbReference>
<gene>
    <name evidence="18" type="ORF">SAMN05421881_101046</name>
</gene>
<evidence type="ECO:0000256" key="7">
    <source>
        <dbReference type="ARBA" id="ARBA00022801"/>
    </source>
</evidence>
<keyword evidence="4" id="KW-0540">Nuclease</keyword>
<dbReference type="PROSITE" id="PS51785">
    <property type="entry name" value="EXOI_C"/>
    <property type="match status" value="1"/>
</dbReference>
<dbReference type="GO" id="GO:0046872">
    <property type="term" value="F:metal ion binding"/>
    <property type="evidence" value="ECO:0007669"/>
    <property type="project" value="UniProtKB-KW"/>
</dbReference>
<dbReference type="GO" id="GO:0003677">
    <property type="term" value="F:DNA binding"/>
    <property type="evidence" value="ECO:0007669"/>
    <property type="project" value="UniProtKB-KW"/>
</dbReference>
<dbReference type="Pfam" id="PF26016">
    <property type="entry name" value="ExoI_C"/>
    <property type="match status" value="1"/>
</dbReference>
<keyword evidence="8" id="KW-0269">Exonuclease</keyword>
<evidence type="ECO:0000256" key="8">
    <source>
        <dbReference type="ARBA" id="ARBA00022839"/>
    </source>
</evidence>
<name>A0A1H3F3B8_9PROT</name>
<keyword evidence="9 15" id="KW-0460">Magnesium</keyword>
<accession>A0A1H3F3B8</accession>
<keyword evidence="10" id="KW-0238">DNA-binding</keyword>
<evidence type="ECO:0000256" key="9">
    <source>
        <dbReference type="ARBA" id="ARBA00022842"/>
    </source>
</evidence>
<dbReference type="SUPFAM" id="SSF53098">
    <property type="entry name" value="Ribonuclease H-like"/>
    <property type="match status" value="1"/>
</dbReference>
<keyword evidence="19" id="KW-1185">Reference proteome</keyword>
<feature type="binding site" evidence="14">
    <location>
        <position position="18"/>
    </location>
    <ligand>
        <name>substrate</name>
    </ligand>
</feature>
<feature type="domain" description="ExoI C-terminal" evidence="17">
    <location>
        <begin position="360"/>
        <end position="483"/>
    </location>
</feature>
<organism evidence="18 19">
    <name type="scientific">Nitrosomonas halophila</name>
    <dbReference type="NCBI Taxonomy" id="44576"/>
    <lineage>
        <taxon>Bacteria</taxon>
        <taxon>Pseudomonadati</taxon>
        <taxon>Pseudomonadota</taxon>
        <taxon>Betaproteobacteria</taxon>
        <taxon>Nitrosomonadales</taxon>
        <taxon>Nitrosomonadaceae</taxon>
        <taxon>Nitrosomonas</taxon>
    </lineage>
</organism>
<proteinExistence type="predicted"/>
<evidence type="ECO:0000313" key="19">
    <source>
        <dbReference type="Proteomes" id="UP000198640"/>
    </source>
</evidence>
<dbReference type="Gene3D" id="3.30.420.10">
    <property type="entry name" value="Ribonuclease H-like superfamily/Ribonuclease H"/>
    <property type="match status" value="1"/>
</dbReference>
<evidence type="ECO:0000256" key="3">
    <source>
        <dbReference type="ARBA" id="ARBA00019900"/>
    </source>
</evidence>
<keyword evidence="5 15" id="KW-0479">Metal-binding</keyword>
<feature type="binding site" evidence="15">
    <location>
        <position position="16"/>
    </location>
    <ligand>
        <name>Mg(2+)</name>
        <dbReference type="ChEBI" id="CHEBI:18420"/>
        <label>1</label>
    </ligand>
</feature>
<dbReference type="InterPro" id="IPR058561">
    <property type="entry name" value="Exonuc_1_C"/>
</dbReference>
<dbReference type="OrthoDB" id="9763470at2"/>
<sequence>MAHTAQQAPVTLYWHDYETSGTDPKWDRPVQFAGVRTDSALNEIGEPLVIYCRPPHDRLPQPEACLLTGISPQMADEQGLMEPVFMARIHEQLMQPGTCALGYNTLRFDDEVTRYALYRNFYDPYAREWQHGNSRWDLIDLVRMTYALRPEGMVWPLNEGGRPSFRLEDIASANQLAHDSAHDALSDVRATIALARLMRAQQPRLYDWLFRLRDKRAVAKLLDLAKHTPVLHTSRMYPAEYGCTTLIMPLLAEANNANSILAYDLRHDPIPFLELDTDALAECLFTPNSDLAAGQLRLPVKTVRLNKCPAIAPQKILDDKVAHRIKLDIGACRHHWQLLQSRQDFWQRVRCAYALREPITANDADQALYQGFIDDHDRSLLQRVRTAPPEQLTELVFPFRDARYPELLFRYRARNWPATLSGEESQRWRMICRAHLTEKVSAGCLTLTEYREKIKLLRDQPPLHASDAARMLDNLTAWGEKLALEYGLS</sequence>
<dbReference type="InterPro" id="IPR038649">
    <property type="entry name" value="EXOI_SH3_sf"/>
</dbReference>
<keyword evidence="7" id="KW-0378">Hydrolase</keyword>
<dbReference type="InterPro" id="IPR012337">
    <property type="entry name" value="RNaseH-like_sf"/>
</dbReference>
<dbReference type="InterPro" id="IPR013620">
    <property type="entry name" value="Exonuc_1_SH3"/>
</dbReference>
<evidence type="ECO:0000256" key="14">
    <source>
        <dbReference type="PIRSR" id="PIRSR000977-1"/>
    </source>
</evidence>